<name>A0A918XP14_9PROT</name>
<dbReference type="InterPro" id="IPR009922">
    <property type="entry name" value="DUF1457"/>
</dbReference>
<proteinExistence type="predicted"/>
<sequence length="147" mass="16761">MVRTVAEYWADLPPTPLGIPRRSDFDPVSLPPRVLPHIWMVDLDREPDRFRFRLCGSHLVRALGFDPTGRYYDEVFPDFAATETFAALARVRDTAEGSWRSGDPNLVFPNHDIRVLERAFLPLTGDGRRVDIVLAVSVYRSRPPASR</sequence>
<protein>
    <recommendedName>
        <fullName evidence="3">PAS domain-containing protein</fullName>
    </recommendedName>
</protein>
<dbReference type="Pfam" id="PF07310">
    <property type="entry name" value="PAS_5"/>
    <property type="match status" value="1"/>
</dbReference>
<reference evidence="1" key="2">
    <citation type="submission" date="2020-09" db="EMBL/GenBank/DDBJ databases">
        <authorList>
            <person name="Sun Q."/>
            <person name="Kim S."/>
        </authorList>
    </citation>
    <scope>NUCLEOTIDE SEQUENCE</scope>
    <source>
        <strain evidence="1">KCTC 42651</strain>
    </source>
</reference>
<reference evidence="1" key="1">
    <citation type="journal article" date="2014" name="Int. J. Syst. Evol. Microbiol.">
        <title>Complete genome sequence of Corynebacterium casei LMG S-19264T (=DSM 44701T), isolated from a smear-ripened cheese.</title>
        <authorList>
            <consortium name="US DOE Joint Genome Institute (JGI-PGF)"/>
            <person name="Walter F."/>
            <person name="Albersmeier A."/>
            <person name="Kalinowski J."/>
            <person name="Ruckert C."/>
        </authorList>
    </citation>
    <scope>NUCLEOTIDE SEQUENCE</scope>
    <source>
        <strain evidence="1">KCTC 42651</strain>
    </source>
</reference>
<gene>
    <name evidence="1" type="ORF">GCM10017083_03690</name>
</gene>
<dbReference type="Proteomes" id="UP000630353">
    <property type="component" value="Unassembled WGS sequence"/>
</dbReference>
<evidence type="ECO:0000313" key="1">
    <source>
        <dbReference type="EMBL" id="GHD40428.1"/>
    </source>
</evidence>
<organism evidence="1 2">
    <name type="scientific">Thalassobaculum fulvum</name>
    <dbReference type="NCBI Taxonomy" id="1633335"/>
    <lineage>
        <taxon>Bacteria</taxon>
        <taxon>Pseudomonadati</taxon>
        <taxon>Pseudomonadota</taxon>
        <taxon>Alphaproteobacteria</taxon>
        <taxon>Rhodospirillales</taxon>
        <taxon>Thalassobaculaceae</taxon>
        <taxon>Thalassobaculum</taxon>
    </lineage>
</organism>
<accession>A0A918XP14</accession>
<dbReference type="AlphaFoldDB" id="A0A918XP14"/>
<comment type="caution">
    <text evidence="1">The sequence shown here is derived from an EMBL/GenBank/DDBJ whole genome shotgun (WGS) entry which is preliminary data.</text>
</comment>
<evidence type="ECO:0008006" key="3">
    <source>
        <dbReference type="Google" id="ProtNLM"/>
    </source>
</evidence>
<dbReference type="EMBL" id="BMZS01000001">
    <property type="protein sequence ID" value="GHD40428.1"/>
    <property type="molecule type" value="Genomic_DNA"/>
</dbReference>
<evidence type="ECO:0000313" key="2">
    <source>
        <dbReference type="Proteomes" id="UP000630353"/>
    </source>
</evidence>
<keyword evidence="2" id="KW-1185">Reference proteome</keyword>
<dbReference type="RefSeq" id="WP_189987202.1">
    <property type="nucleotide sequence ID" value="NZ_BMZS01000001.1"/>
</dbReference>